<feature type="domain" description="Aspartyl/Glutamyl-tRNA(Gln) amidotransferase subunit B/E catalytic" evidence="6">
    <location>
        <begin position="150"/>
        <end position="259"/>
    </location>
</feature>
<dbReference type="GO" id="GO:0050567">
    <property type="term" value="F:glutaminyl-tRNA synthase (glutamine-hydrolyzing) activity"/>
    <property type="evidence" value="ECO:0007669"/>
    <property type="project" value="UniProtKB-EC"/>
</dbReference>
<protein>
    <submittedName>
        <fullName evidence="7">Glutamyl-tRNA(Gln) amidotransferase subunit B, putative</fullName>
        <ecNumber evidence="7">6.3.5.7</ecNumber>
    </submittedName>
</protein>
<dbReference type="KEGG" id="pyo:PY17X_1129000"/>
<evidence type="ECO:0000256" key="4">
    <source>
        <dbReference type="ARBA" id="ARBA00022917"/>
    </source>
</evidence>
<dbReference type="VEuPathDB" id="PlasmoDB:PY17X_1129000"/>
<dbReference type="GO" id="GO:0030956">
    <property type="term" value="C:glutamyl-tRNA(Gln) amidotransferase complex"/>
    <property type="evidence" value="ECO:0007669"/>
    <property type="project" value="TreeGrafter"/>
</dbReference>
<evidence type="ECO:0000256" key="2">
    <source>
        <dbReference type="ARBA" id="ARBA00022741"/>
    </source>
</evidence>
<evidence type="ECO:0000313" key="9">
    <source>
        <dbReference type="Proteomes" id="UP000072874"/>
    </source>
</evidence>
<dbReference type="VEuPathDB" id="PlasmoDB:Py17XNL_001105685"/>
<accession>A0A077Y869</accession>
<dbReference type="RefSeq" id="XP_723711.2">
    <property type="nucleotide sequence ID" value="XM_718618.2"/>
</dbReference>
<dbReference type="InterPro" id="IPR017959">
    <property type="entry name" value="Asn/Gln-tRNA_amidoTrfase_suB/E"/>
</dbReference>
<evidence type="ECO:0000313" key="10">
    <source>
        <dbReference type="Proteomes" id="UP000072904"/>
    </source>
</evidence>
<dbReference type="SUPFAM" id="SSF55931">
    <property type="entry name" value="Glutamine synthetase/guanido kinase"/>
    <property type="match status" value="1"/>
</dbReference>
<dbReference type="OrthoDB" id="1722066at2759"/>
<dbReference type="Pfam" id="PF02934">
    <property type="entry name" value="GatB_N"/>
    <property type="match status" value="2"/>
</dbReference>
<organism evidence="7 10">
    <name type="scientific">Plasmodium yoelii</name>
    <dbReference type="NCBI Taxonomy" id="5861"/>
    <lineage>
        <taxon>Eukaryota</taxon>
        <taxon>Sar</taxon>
        <taxon>Alveolata</taxon>
        <taxon>Apicomplexa</taxon>
        <taxon>Aconoidasida</taxon>
        <taxon>Haemosporida</taxon>
        <taxon>Plasmodiidae</taxon>
        <taxon>Plasmodium</taxon>
        <taxon>Plasmodium (Vinckeia)</taxon>
    </lineage>
</organism>
<dbReference type="GO" id="GO:0005524">
    <property type="term" value="F:ATP binding"/>
    <property type="evidence" value="ECO:0007669"/>
    <property type="project" value="UniProtKB-KW"/>
</dbReference>
<evidence type="ECO:0000313" key="8">
    <source>
        <dbReference type="EMBL" id="VTZ79562.1"/>
    </source>
</evidence>
<evidence type="ECO:0000313" key="7">
    <source>
        <dbReference type="EMBL" id="CDU18977.1"/>
    </source>
</evidence>
<reference evidence="8" key="3">
    <citation type="submission" date="2014-05" db="EMBL/GenBank/DDBJ databases">
        <authorList>
            <person name="Aslett M.A."/>
            <person name="De Silva N."/>
        </authorList>
    </citation>
    <scope>NUCLEOTIDE SEQUENCE</scope>
    <source>
        <strain evidence="8">17X</strain>
    </source>
</reference>
<dbReference type="OMA" id="VFFNDPF"/>
<dbReference type="PANTHER" id="PTHR11659:SF0">
    <property type="entry name" value="GLUTAMYL-TRNA(GLN) AMIDOTRANSFERASE SUBUNIT B, MITOCHONDRIAL"/>
    <property type="match status" value="1"/>
</dbReference>
<name>A0A077Y869_PLAYE</name>
<keyword evidence="4" id="KW-0648">Protein biosynthesis</keyword>
<dbReference type="InterPro" id="IPR014746">
    <property type="entry name" value="Gln_synth/guanido_kin_cat_dom"/>
</dbReference>
<evidence type="ECO:0000259" key="6">
    <source>
        <dbReference type="Pfam" id="PF02934"/>
    </source>
</evidence>
<keyword evidence="2" id="KW-0547">Nucleotide-binding</keyword>
<keyword evidence="3" id="KW-0067">ATP-binding</keyword>
<reference evidence="7" key="2">
    <citation type="submission" date="2014-05" db="EMBL/GenBank/DDBJ databases">
        <authorList>
            <person name="Aslett A.Martin."/>
            <person name="De Silva Nishadi"/>
        </authorList>
    </citation>
    <scope>NUCLEOTIDE SEQUENCE</scope>
    <source>
        <strain evidence="7">YM</strain>
    </source>
</reference>
<dbReference type="AlphaFoldDB" id="A0A077Y869"/>
<keyword evidence="7" id="KW-0808">Transferase</keyword>
<dbReference type="VEuPathDB" id="PlasmoDB:PY03547"/>
<dbReference type="GO" id="GO:0032543">
    <property type="term" value="P:mitochondrial translation"/>
    <property type="evidence" value="ECO:0007669"/>
    <property type="project" value="TreeGrafter"/>
</dbReference>
<sequence length="706" mass="83277">MMFAYIWFSYFVFFIWFEITCFKINTLKGNNNLISLGQNIKNIKVKFRNSIYNHEVTNNTELTKNIENKLKYQIGIEMHVQLSTKHKAFCNCFNISSLYKEKKNEKYNTDLTNFLNENILKKKTVNKIDNYNSEIDNLKNDIKENKKSETNCHGNYGDNIITKPNEHICNICVGEVGSLNLVNITAILYTYLISIILNCNLSKHISFDRKIYNYYDLPKGYQITQKEKPLGSNGYIYINGKKYNIKSVHLEEDTSKSFLIFNKLNKINSNESIPSEVNDRDTFNNDILLDKNKHVDDITNNCINSSCNDTNLEINSINHGLGINSNSDIKLLLDYNRCGIPLAEIVIEKGYMNIDDCINLLKEIKNKICLLGVCVGNKENIRSDINISFEYENIKYNRIELKNINSFTKIRNCIELEKQNVVKSILENYNNIKCNNNNNDNNNISSDIYTKSYVNNTDYFLRKKEKYNYVHEGNIPEYKINNKVLKLLKFYVNYKIKIYEDQIKYKWSNHYFHVFFNDPFLYNYFNECLEHIEVDKKVNGDEIDEVVNRMDEEKSISNFIVNTLIDILKKKNMLSKKILIKPKDLYFLIKYSKKNNLDKAFIREYLYKYIDIGFDKEALLEKLNTANNNNIFDEMHNMLKNILDENIKYLQIDDNKNILNEQNFKNRIIGILKNKINQEKSLMSINYTFVNTFISDYIKKILEEMS</sequence>
<dbReference type="GO" id="GO:0070681">
    <property type="term" value="P:glutaminyl-tRNAGln biosynthesis via transamidation"/>
    <property type="evidence" value="ECO:0007669"/>
    <property type="project" value="TreeGrafter"/>
</dbReference>
<evidence type="ECO:0000256" key="1">
    <source>
        <dbReference type="ARBA" id="ARBA00022598"/>
    </source>
</evidence>
<reference evidence="8" key="4">
    <citation type="submission" date="2019-05" db="EMBL/GenBank/DDBJ databases">
        <authorList>
            <consortium name="Pathogen Informatics"/>
        </authorList>
    </citation>
    <scope>NUCLEOTIDE SEQUENCE</scope>
    <source>
        <strain evidence="8">17X</strain>
    </source>
</reference>
<dbReference type="GO" id="GO:0005739">
    <property type="term" value="C:mitochondrion"/>
    <property type="evidence" value="ECO:0007669"/>
    <property type="project" value="TreeGrafter"/>
</dbReference>
<evidence type="ECO:0000256" key="3">
    <source>
        <dbReference type="ARBA" id="ARBA00022840"/>
    </source>
</evidence>
<feature type="domain" description="Aspartyl/Glutamyl-tRNA(Gln) amidotransferase subunit B/E catalytic" evidence="6">
    <location>
        <begin position="327"/>
        <end position="485"/>
    </location>
</feature>
<dbReference type="EMBL" id="LK934639">
    <property type="protein sequence ID" value="CDU18977.1"/>
    <property type="molecule type" value="Genomic_DNA"/>
</dbReference>
<dbReference type="GeneID" id="3431716"/>
<gene>
    <name evidence="8" type="ORF">PY17X_1129000</name>
    <name evidence="7" type="ORF">PYYM_1129800</name>
</gene>
<dbReference type="Proteomes" id="UP000072904">
    <property type="component" value="Chromosome 11"/>
</dbReference>
<dbReference type="InterPro" id="IPR006075">
    <property type="entry name" value="Asn/Gln-tRNA_Trfase_suB/E_cat"/>
</dbReference>
<dbReference type="EMBL" id="LM993665">
    <property type="protein sequence ID" value="VTZ79562.1"/>
    <property type="molecule type" value="Genomic_DNA"/>
</dbReference>
<keyword evidence="5" id="KW-0175">Coiled coil</keyword>
<dbReference type="PANTHER" id="PTHR11659">
    <property type="entry name" value="GLUTAMYL-TRNA GLN AMIDOTRANSFERASE SUBUNIT B MITOCHONDRIAL AND PROKARYOTIC PET112-RELATED"/>
    <property type="match status" value="1"/>
</dbReference>
<feature type="coiled-coil region" evidence="5">
    <location>
        <begin position="121"/>
        <end position="148"/>
    </location>
</feature>
<dbReference type="GO" id="GO:0016740">
    <property type="term" value="F:transferase activity"/>
    <property type="evidence" value="ECO:0007669"/>
    <property type="project" value="UniProtKB-KW"/>
</dbReference>
<evidence type="ECO:0000256" key="5">
    <source>
        <dbReference type="SAM" id="Coils"/>
    </source>
</evidence>
<reference evidence="9 10" key="1">
    <citation type="journal article" date="2014" name="BMC Biol.">
        <title>A comprehensive evaluation of rodent malaria parasite genomes and gene expression.</title>
        <authorList>
            <person name="Otto T.D."/>
            <person name="Bohme U."/>
            <person name="Jackson A.P."/>
            <person name="Hunt M."/>
            <person name="Franke-Fayard B."/>
            <person name="Hoeijmakers W.A."/>
            <person name="Religa A.A."/>
            <person name="Robertson L."/>
            <person name="Sanders M."/>
            <person name="Ogun S.A."/>
            <person name="Cunningham D."/>
            <person name="Erhart A."/>
            <person name="Billker O."/>
            <person name="Khan S.M."/>
            <person name="Stunnenberg H.G."/>
            <person name="Langhorne J."/>
            <person name="Holder A.A."/>
            <person name="Waters A.P."/>
            <person name="Newbold C.I."/>
            <person name="Pain A."/>
            <person name="Berriman M."/>
            <person name="Janse C.J."/>
        </authorList>
    </citation>
    <scope>NUCLEOTIDE SEQUENCE [LARGE SCALE GENOMIC DNA]</scope>
    <source>
        <strain evidence="8 9">17X</strain>
        <strain evidence="7 10">YM</strain>
    </source>
</reference>
<dbReference type="Proteomes" id="UP000072874">
    <property type="component" value="Chromosome 11"/>
</dbReference>
<proteinExistence type="predicted"/>
<dbReference type="EC" id="6.3.5.7" evidence="7"/>
<dbReference type="VEuPathDB" id="PlasmoDB:PYYM_1129800"/>
<keyword evidence="1 7" id="KW-0436">Ligase</keyword>